<protein>
    <submittedName>
        <fullName evidence="5">DNA-binding transcriptional regulator, ArsR family</fullName>
    </submittedName>
</protein>
<sequence>MDIQSITETAENPRQLLEACSDLFVALADTVRRGLFISMIESGSTGVSVATLTATTKLSRPAISHHLKVLKDCGLIKARKVGTHNFYYVDINEHIERLKKFLQSAEHFSKIIH</sequence>
<dbReference type="PANTHER" id="PTHR33154">
    <property type="entry name" value="TRANSCRIPTIONAL REGULATOR, ARSR FAMILY"/>
    <property type="match status" value="1"/>
</dbReference>
<dbReference type="NCBIfam" id="NF033788">
    <property type="entry name" value="HTH_metalloreg"/>
    <property type="match status" value="1"/>
</dbReference>
<dbReference type="GO" id="GO:0003700">
    <property type="term" value="F:DNA-binding transcription factor activity"/>
    <property type="evidence" value="ECO:0007669"/>
    <property type="project" value="InterPro"/>
</dbReference>
<dbReference type="InterPro" id="IPR036390">
    <property type="entry name" value="WH_DNA-bd_sf"/>
</dbReference>
<evidence type="ECO:0000256" key="3">
    <source>
        <dbReference type="ARBA" id="ARBA00023163"/>
    </source>
</evidence>
<dbReference type="SMART" id="SM00418">
    <property type="entry name" value="HTH_ARSR"/>
    <property type="match status" value="1"/>
</dbReference>
<dbReference type="InterPro" id="IPR011991">
    <property type="entry name" value="ArsR-like_HTH"/>
</dbReference>
<dbReference type="Gene3D" id="1.10.10.10">
    <property type="entry name" value="Winged helix-like DNA-binding domain superfamily/Winged helix DNA-binding domain"/>
    <property type="match status" value="1"/>
</dbReference>
<keyword evidence="3" id="KW-0804">Transcription</keyword>
<organism evidence="5 6">
    <name type="scientific">Treponema porcinum</name>
    <dbReference type="NCBI Taxonomy" id="261392"/>
    <lineage>
        <taxon>Bacteria</taxon>
        <taxon>Pseudomonadati</taxon>
        <taxon>Spirochaetota</taxon>
        <taxon>Spirochaetia</taxon>
        <taxon>Spirochaetales</taxon>
        <taxon>Treponemataceae</taxon>
        <taxon>Treponema</taxon>
    </lineage>
</organism>
<keyword evidence="6" id="KW-1185">Reference proteome</keyword>
<dbReference type="GO" id="GO:0003677">
    <property type="term" value="F:DNA binding"/>
    <property type="evidence" value="ECO:0007669"/>
    <property type="project" value="UniProtKB-KW"/>
</dbReference>
<evidence type="ECO:0000313" key="5">
    <source>
        <dbReference type="EMBL" id="SJZ30163.1"/>
    </source>
</evidence>
<dbReference type="EMBL" id="FUWG01000003">
    <property type="protein sequence ID" value="SJZ30163.1"/>
    <property type="molecule type" value="Genomic_DNA"/>
</dbReference>
<evidence type="ECO:0000256" key="1">
    <source>
        <dbReference type="ARBA" id="ARBA00023015"/>
    </source>
</evidence>
<evidence type="ECO:0000256" key="2">
    <source>
        <dbReference type="ARBA" id="ARBA00023125"/>
    </source>
</evidence>
<dbReference type="RefSeq" id="WP_078932322.1">
    <property type="nucleotide sequence ID" value="NZ_JALFBC010000110.1"/>
</dbReference>
<dbReference type="CDD" id="cd00090">
    <property type="entry name" value="HTH_ARSR"/>
    <property type="match status" value="1"/>
</dbReference>
<reference evidence="5 6" key="1">
    <citation type="submission" date="2017-02" db="EMBL/GenBank/DDBJ databases">
        <authorList>
            <person name="Peterson S.W."/>
        </authorList>
    </citation>
    <scope>NUCLEOTIDE SEQUENCE [LARGE SCALE GENOMIC DNA]</scope>
    <source>
        <strain evidence="5 6">ATCC BAA-908</strain>
    </source>
</reference>
<dbReference type="AlphaFoldDB" id="A0A1T4JJ56"/>
<gene>
    <name evidence="5" type="ORF">SAMN02745149_00393</name>
</gene>
<dbReference type="PANTHER" id="PTHR33154:SF33">
    <property type="entry name" value="TRANSCRIPTIONAL REPRESSOR SDPR"/>
    <property type="match status" value="1"/>
</dbReference>
<name>A0A1T4JJ56_TREPO</name>
<proteinExistence type="predicted"/>
<keyword evidence="1" id="KW-0805">Transcription regulation</keyword>
<dbReference type="Pfam" id="PF01022">
    <property type="entry name" value="HTH_5"/>
    <property type="match status" value="1"/>
</dbReference>
<dbReference type="Proteomes" id="UP000190423">
    <property type="component" value="Unassembled WGS sequence"/>
</dbReference>
<dbReference type="InterPro" id="IPR051081">
    <property type="entry name" value="HTH_MetalResp_TranReg"/>
</dbReference>
<dbReference type="STRING" id="261392.SAMN02745149_00393"/>
<dbReference type="InterPro" id="IPR036388">
    <property type="entry name" value="WH-like_DNA-bd_sf"/>
</dbReference>
<dbReference type="SUPFAM" id="SSF46785">
    <property type="entry name" value="Winged helix' DNA-binding domain"/>
    <property type="match status" value="1"/>
</dbReference>
<dbReference type="PRINTS" id="PR00778">
    <property type="entry name" value="HTHARSR"/>
</dbReference>
<feature type="domain" description="HTH arsR-type" evidence="4">
    <location>
        <begin position="12"/>
        <end position="109"/>
    </location>
</feature>
<dbReference type="InterPro" id="IPR001845">
    <property type="entry name" value="HTH_ArsR_DNA-bd_dom"/>
</dbReference>
<evidence type="ECO:0000313" key="6">
    <source>
        <dbReference type="Proteomes" id="UP000190423"/>
    </source>
</evidence>
<dbReference type="PROSITE" id="PS50987">
    <property type="entry name" value="HTH_ARSR_2"/>
    <property type="match status" value="1"/>
</dbReference>
<evidence type="ECO:0000259" key="4">
    <source>
        <dbReference type="PROSITE" id="PS50987"/>
    </source>
</evidence>
<keyword evidence="2 5" id="KW-0238">DNA-binding</keyword>
<accession>A0A1T4JJ56</accession>